<keyword evidence="3 8" id="KW-0028">Amino-acid biosynthesis</keyword>
<dbReference type="Proteomes" id="UP000187550">
    <property type="component" value="Unassembled WGS sequence"/>
</dbReference>
<feature type="active site" description="Proton acceptor" evidence="8">
    <location>
        <position position="66"/>
    </location>
</feature>
<feature type="domain" description="Quinate/shikimate 5-dehydrogenase/glutamyl-tRNA reductase" evidence="9">
    <location>
        <begin position="118"/>
        <end position="189"/>
    </location>
</feature>
<feature type="binding site" evidence="8">
    <location>
        <begin position="152"/>
        <end position="157"/>
    </location>
    <ligand>
        <name>NADP(+)</name>
        <dbReference type="ChEBI" id="CHEBI:58349"/>
    </ligand>
</feature>
<dbReference type="GO" id="GO:0009073">
    <property type="term" value="P:aromatic amino acid family biosynthetic process"/>
    <property type="evidence" value="ECO:0007669"/>
    <property type="project" value="UniProtKB-KW"/>
</dbReference>
<evidence type="ECO:0000256" key="4">
    <source>
        <dbReference type="ARBA" id="ARBA00022857"/>
    </source>
</evidence>
<dbReference type="EMBL" id="FTPL01000002">
    <property type="protein sequence ID" value="SIT82605.1"/>
    <property type="molecule type" value="Genomic_DNA"/>
</dbReference>
<evidence type="ECO:0000256" key="3">
    <source>
        <dbReference type="ARBA" id="ARBA00022605"/>
    </source>
</evidence>
<dbReference type="RefSeq" id="WP_076757780.1">
    <property type="nucleotide sequence ID" value="NZ_FTPL01000002.1"/>
</dbReference>
<protein>
    <recommendedName>
        <fullName evidence="2 8">Shikimate dehydrogenase (NADP(+))</fullName>
        <shortName evidence="8">SDH</shortName>
        <ecNumber evidence="2 8">1.1.1.25</ecNumber>
    </recommendedName>
</protein>
<feature type="domain" description="SDH C-terminal" evidence="11">
    <location>
        <begin position="239"/>
        <end position="269"/>
    </location>
</feature>
<proteinExistence type="inferred from homology"/>
<keyword evidence="4 8" id="KW-0521">NADP</keyword>
<dbReference type="InterPro" id="IPR041121">
    <property type="entry name" value="SDH_C"/>
</dbReference>
<comment type="similarity">
    <text evidence="8">Belongs to the shikimate dehydrogenase family.</text>
</comment>
<evidence type="ECO:0000256" key="1">
    <source>
        <dbReference type="ARBA" id="ARBA00004871"/>
    </source>
</evidence>
<dbReference type="GO" id="GO:0008652">
    <property type="term" value="P:amino acid biosynthetic process"/>
    <property type="evidence" value="ECO:0007669"/>
    <property type="project" value="UniProtKB-KW"/>
</dbReference>
<dbReference type="GO" id="GO:0005829">
    <property type="term" value="C:cytosol"/>
    <property type="evidence" value="ECO:0007669"/>
    <property type="project" value="TreeGrafter"/>
</dbReference>
<dbReference type="GO" id="GO:0009423">
    <property type="term" value="P:chorismate biosynthetic process"/>
    <property type="evidence" value="ECO:0007669"/>
    <property type="project" value="UniProtKB-UniRule"/>
</dbReference>
<organism evidence="12 13">
    <name type="scientific">Edaphobacillus lindanitolerans</name>
    <dbReference type="NCBI Taxonomy" id="550447"/>
    <lineage>
        <taxon>Bacteria</taxon>
        <taxon>Bacillati</taxon>
        <taxon>Bacillota</taxon>
        <taxon>Bacilli</taxon>
        <taxon>Bacillales</taxon>
        <taxon>Bacillaceae</taxon>
        <taxon>Edaphobacillus</taxon>
    </lineage>
</organism>
<dbReference type="AlphaFoldDB" id="A0A1U7PJS2"/>
<dbReference type="CDD" id="cd01065">
    <property type="entry name" value="NAD_bind_Shikimate_DH"/>
    <property type="match status" value="1"/>
</dbReference>
<feature type="binding site" evidence="8">
    <location>
        <begin position="128"/>
        <end position="132"/>
    </location>
    <ligand>
        <name>NADP(+)</name>
        <dbReference type="ChEBI" id="CHEBI:58349"/>
    </ligand>
</feature>
<evidence type="ECO:0000256" key="8">
    <source>
        <dbReference type="HAMAP-Rule" id="MF_00222"/>
    </source>
</evidence>
<accession>A0A1U7PJS2</accession>
<comment type="caution">
    <text evidence="8">Lacks conserved residue(s) required for the propagation of feature annotation.</text>
</comment>
<dbReference type="HAMAP" id="MF_00222">
    <property type="entry name" value="Shikimate_DH_AroE"/>
    <property type="match status" value="1"/>
</dbReference>
<name>A0A1U7PJS2_9BACI</name>
<feature type="binding site" evidence="8">
    <location>
        <position position="239"/>
    </location>
    <ligand>
        <name>NADP(+)</name>
        <dbReference type="ChEBI" id="CHEBI:58349"/>
    </ligand>
</feature>
<keyword evidence="6 8" id="KW-0057">Aromatic amino acid biosynthesis</keyword>
<dbReference type="SUPFAM" id="SSF53223">
    <property type="entry name" value="Aminoacid dehydrogenase-like, N-terminal domain"/>
    <property type="match status" value="1"/>
</dbReference>
<evidence type="ECO:0000259" key="11">
    <source>
        <dbReference type="Pfam" id="PF18317"/>
    </source>
</evidence>
<dbReference type="PANTHER" id="PTHR21089:SF1">
    <property type="entry name" value="BIFUNCTIONAL 3-DEHYDROQUINATE DEHYDRATASE_SHIKIMATE DEHYDROGENASE, CHLOROPLASTIC"/>
    <property type="match status" value="1"/>
</dbReference>
<dbReference type="Pfam" id="PF18317">
    <property type="entry name" value="SDH_C"/>
    <property type="match status" value="1"/>
</dbReference>
<evidence type="ECO:0000259" key="10">
    <source>
        <dbReference type="Pfam" id="PF08501"/>
    </source>
</evidence>
<evidence type="ECO:0000313" key="12">
    <source>
        <dbReference type="EMBL" id="SIT82605.1"/>
    </source>
</evidence>
<evidence type="ECO:0000313" key="13">
    <source>
        <dbReference type="Proteomes" id="UP000187550"/>
    </source>
</evidence>
<feature type="binding site" evidence="8">
    <location>
        <position position="246"/>
    </location>
    <ligand>
        <name>shikimate</name>
        <dbReference type="ChEBI" id="CHEBI:36208"/>
    </ligand>
</feature>
<comment type="catalytic activity">
    <reaction evidence="7 8">
        <text>shikimate + NADP(+) = 3-dehydroshikimate + NADPH + H(+)</text>
        <dbReference type="Rhea" id="RHEA:17737"/>
        <dbReference type="ChEBI" id="CHEBI:15378"/>
        <dbReference type="ChEBI" id="CHEBI:16630"/>
        <dbReference type="ChEBI" id="CHEBI:36208"/>
        <dbReference type="ChEBI" id="CHEBI:57783"/>
        <dbReference type="ChEBI" id="CHEBI:58349"/>
        <dbReference type="EC" id="1.1.1.25"/>
    </reaction>
</comment>
<keyword evidence="13" id="KW-1185">Reference proteome</keyword>
<dbReference type="SUPFAM" id="SSF51735">
    <property type="entry name" value="NAD(P)-binding Rossmann-fold domains"/>
    <property type="match status" value="1"/>
</dbReference>
<keyword evidence="5 8" id="KW-0560">Oxidoreductase</keyword>
<feature type="binding site" evidence="8">
    <location>
        <position position="103"/>
    </location>
    <ligand>
        <name>shikimate</name>
        <dbReference type="ChEBI" id="CHEBI:36208"/>
    </ligand>
</feature>
<dbReference type="Pfam" id="PF01488">
    <property type="entry name" value="Shikimate_DH"/>
    <property type="match status" value="1"/>
</dbReference>
<dbReference type="Gene3D" id="3.40.50.10860">
    <property type="entry name" value="Leucine Dehydrogenase, chain A, domain 1"/>
    <property type="match status" value="1"/>
</dbReference>
<evidence type="ECO:0000256" key="6">
    <source>
        <dbReference type="ARBA" id="ARBA00023141"/>
    </source>
</evidence>
<dbReference type="InterPro" id="IPR011342">
    <property type="entry name" value="Shikimate_DH"/>
</dbReference>
<feature type="binding site" evidence="8">
    <location>
        <position position="216"/>
    </location>
    <ligand>
        <name>NADP(+)</name>
        <dbReference type="ChEBI" id="CHEBI:58349"/>
    </ligand>
</feature>
<dbReference type="Pfam" id="PF08501">
    <property type="entry name" value="Shikimate_dh_N"/>
    <property type="match status" value="1"/>
</dbReference>
<dbReference type="InterPro" id="IPR036291">
    <property type="entry name" value="NAD(P)-bd_dom_sf"/>
</dbReference>
<dbReference type="UniPathway" id="UPA00053">
    <property type="reaction ID" value="UER00087"/>
</dbReference>
<dbReference type="STRING" id="550447.SAMN05428946_1528"/>
<dbReference type="PANTHER" id="PTHR21089">
    <property type="entry name" value="SHIKIMATE DEHYDROGENASE"/>
    <property type="match status" value="1"/>
</dbReference>
<reference evidence="13" key="1">
    <citation type="submission" date="2017-01" db="EMBL/GenBank/DDBJ databases">
        <authorList>
            <person name="Varghese N."/>
            <person name="Submissions S."/>
        </authorList>
    </citation>
    <scope>NUCLEOTIDE SEQUENCE [LARGE SCALE GENOMIC DNA]</scope>
    <source>
        <strain evidence="13">MNA4</strain>
    </source>
</reference>
<comment type="subunit">
    <text evidence="8">Homodimer.</text>
</comment>
<dbReference type="InterPro" id="IPR013708">
    <property type="entry name" value="Shikimate_DH-bd_N"/>
</dbReference>
<feature type="binding site" evidence="8">
    <location>
        <position position="87"/>
    </location>
    <ligand>
        <name>shikimate</name>
        <dbReference type="ChEBI" id="CHEBI:36208"/>
    </ligand>
</feature>
<evidence type="ECO:0000256" key="5">
    <source>
        <dbReference type="ARBA" id="ARBA00023002"/>
    </source>
</evidence>
<dbReference type="GO" id="GO:0050661">
    <property type="term" value="F:NADP binding"/>
    <property type="evidence" value="ECO:0007669"/>
    <property type="project" value="InterPro"/>
</dbReference>
<dbReference type="OrthoDB" id="9792692at2"/>
<dbReference type="GO" id="GO:0019632">
    <property type="term" value="P:shikimate metabolic process"/>
    <property type="evidence" value="ECO:0007669"/>
    <property type="project" value="InterPro"/>
</dbReference>
<dbReference type="NCBIfam" id="TIGR00507">
    <property type="entry name" value="aroE"/>
    <property type="match status" value="1"/>
</dbReference>
<feature type="domain" description="Shikimate dehydrogenase substrate binding N-terminal" evidence="10">
    <location>
        <begin position="7"/>
        <end position="89"/>
    </location>
</feature>
<dbReference type="InterPro" id="IPR022893">
    <property type="entry name" value="Shikimate_DH_fam"/>
</dbReference>
<evidence type="ECO:0000256" key="7">
    <source>
        <dbReference type="ARBA" id="ARBA00049442"/>
    </source>
</evidence>
<dbReference type="InterPro" id="IPR046346">
    <property type="entry name" value="Aminoacid_DH-like_N_sf"/>
</dbReference>
<feature type="binding site" evidence="8">
    <location>
        <position position="62"/>
    </location>
    <ligand>
        <name>shikimate</name>
        <dbReference type="ChEBI" id="CHEBI:36208"/>
    </ligand>
</feature>
<feature type="binding site" evidence="8">
    <location>
        <position position="218"/>
    </location>
    <ligand>
        <name>shikimate</name>
        <dbReference type="ChEBI" id="CHEBI:36208"/>
    </ligand>
</feature>
<dbReference type="GO" id="GO:0004764">
    <property type="term" value="F:shikimate 3-dehydrogenase (NADP+) activity"/>
    <property type="evidence" value="ECO:0007669"/>
    <property type="project" value="UniProtKB-UniRule"/>
</dbReference>
<dbReference type="InterPro" id="IPR006151">
    <property type="entry name" value="Shikm_DH/Glu-tRNA_Rdtase"/>
</dbReference>
<evidence type="ECO:0000256" key="2">
    <source>
        <dbReference type="ARBA" id="ARBA00012962"/>
    </source>
</evidence>
<comment type="function">
    <text evidence="8">Involved in the biosynthesis of the chorismate, which leads to the biosynthesis of aromatic amino acids. Catalyzes the reversible NADPH linked reduction of 3-dehydroshikimate (DHSA) to yield shikimate (SA).</text>
</comment>
<dbReference type="EC" id="1.1.1.25" evidence="2 8"/>
<dbReference type="NCBIfam" id="NF001319">
    <property type="entry name" value="PRK00258.3-3"/>
    <property type="match status" value="1"/>
</dbReference>
<dbReference type="Gene3D" id="3.40.50.720">
    <property type="entry name" value="NAD(P)-binding Rossmann-like Domain"/>
    <property type="match status" value="1"/>
</dbReference>
<evidence type="ECO:0000259" key="9">
    <source>
        <dbReference type="Pfam" id="PF01488"/>
    </source>
</evidence>
<feature type="binding site" evidence="8">
    <location>
        <begin position="15"/>
        <end position="17"/>
    </location>
    <ligand>
        <name>shikimate</name>
        <dbReference type="ChEBI" id="CHEBI:36208"/>
    </ligand>
</feature>
<comment type="pathway">
    <text evidence="1 8">Metabolic intermediate biosynthesis; chorismate biosynthesis; chorismate from D-erythrose 4-phosphate and phosphoenolpyruvate: step 4/7.</text>
</comment>
<sequence>MKKWYAVLGDPVSHSKSPAMHEEWFRENGIDAGYVPVHVPAGEIGEAVAALKTLGASGWNVTVPHKQDIIRHLDRLDPLAREMQAVNTVRVLPDGKLLGLNTDGPGFVRSLEQGAGPDRKEEPVLIIGAGGAASGIALALVQAGYRSVSVCNRTVEKAERISSRTGGEALSLAEAEKRLGEYGTVIQTTPVGMSTGTPGLPIGLEHLSPDAVAADIVYSPLHTEFLTAAASKGCRIVDGLGMFVFQGALAFREWTGVMPDTEKMRDRLLTEMGYADVNRKTEKLFEK</sequence>
<gene>
    <name evidence="8" type="primary">aroE</name>
    <name evidence="12" type="ORF">SAMN05428946_1528</name>
</gene>